<dbReference type="SUPFAM" id="SSF69572">
    <property type="entry name" value="Activating enzymes of the ubiquitin-like proteins"/>
    <property type="match status" value="1"/>
</dbReference>
<dbReference type="PANTHER" id="PTHR10953:SF102">
    <property type="entry name" value="ADENYLYLTRANSFERASE AND SULFURTRANSFERASE MOCS3"/>
    <property type="match status" value="1"/>
</dbReference>
<dbReference type="SMART" id="SM00450">
    <property type="entry name" value="RHOD"/>
    <property type="match status" value="1"/>
</dbReference>
<dbReference type="GO" id="GO:0005524">
    <property type="term" value="F:ATP binding"/>
    <property type="evidence" value="ECO:0007669"/>
    <property type="project" value="UniProtKB-KW"/>
</dbReference>
<dbReference type="AlphaFoldDB" id="A0A4U0TX73"/>
<dbReference type="UniPathway" id="UPA00988"/>
<comment type="similarity">
    <text evidence="14">In the N-terminal section; belongs to the HesA/MoeB/ThiF family. UBA4 subfamily.</text>
</comment>
<comment type="caution">
    <text evidence="17">The sequence shown here is derived from an EMBL/GenBank/DDBJ whole genome shotgun (WGS) entry which is preliminary data.</text>
</comment>
<evidence type="ECO:0000256" key="15">
    <source>
        <dbReference type="SAM" id="MobiDB-lite"/>
    </source>
</evidence>
<feature type="compositionally biased region" description="Pro residues" evidence="15">
    <location>
        <begin position="39"/>
        <end position="49"/>
    </location>
</feature>
<dbReference type="GO" id="GO:0002143">
    <property type="term" value="P:tRNA wobble position uridine thiolation"/>
    <property type="evidence" value="ECO:0007669"/>
    <property type="project" value="InterPro"/>
</dbReference>
<dbReference type="FunFam" id="3.40.50.720:FF:000033">
    <property type="entry name" value="Adenylyltransferase and sulfurtransferase MOCS3"/>
    <property type="match status" value="1"/>
</dbReference>
<dbReference type="EC" id="2.7.7.80" evidence="14"/>
<comment type="pathway">
    <text evidence="14">Cofactor biosynthesis; molybdopterin biosynthesis.</text>
</comment>
<dbReference type="GO" id="GO:0061604">
    <property type="term" value="F:molybdopterin-synthase sulfurtransferase activity"/>
    <property type="evidence" value="ECO:0007669"/>
    <property type="project" value="UniProtKB-EC"/>
</dbReference>
<dbReference type="Gene3D" id="3.40.250.10">
    <property type="entry name" value="Rhodanese-like domain"/>
    <property type="match status" value="1"/>
</dbReference>
<evidence type="ECO:0000256" key="2">
    <source>
        <dbReference type="ARBA" id="ARBA00022490"/>
    </source>
</evidence>
<evidence type="ECO:0000313" key="17">
    <source>
        <dbReference type="EMBL" id="TKA26998.1"/>
    </source>
</evidence>
<comment type="catalytic activity">
    <reaction evidence="14">
        <text>[molybdopterin-synthase sulfur-carrier protein]-C-terminal Gly-Gly-AMP + S-sulfanyl-L-cysteinyl-[cysteine desulfurase] + AH2 = [molybdopterin-synthase sulfur-carrier protein]-C-terminal-Gly-aminoethanethioate + L-cysteinyl-[cysteine desulfurase] + A + AMP + 2 H(+)</text>
        <dbReference type="Rhea" id="RHEA:48612"/>
        <dbReference type="Rhea" id="RHEA-COMP:12157"/>
        <dbReference type="Rhea" id="RHEA-COMP:12158"/>
        <dbReference type="Rhea" id="RHEA-COMP:12159"/>
        <dbReference type="Rhea" id="RHEA-COMP:19907"/>
        <dbReference type="ChEBI" id="CHEBI:13193"/>
        <dbReference type="ChEBI" id="CHEBI:15378"/>
        <dbReference type="ChEBI" id="CHEBI:17499"/>
        <dbReference type="ChEBI" id="CHEBI:29950"/>
        <dbReference type="ChEBI" id="CHEBI:61963"/>
        <dbReference type="ChEBI" id="CHEBI:90618"/>
        <dbReference type="ChEBI" id="CHEBI:232372"/>
        <dbReference type="ChEBI" id="CHEBI:456215"/>
        <dbReference type="EC" id="2.8.1.11"/>
    </reaction>
</comment>
<protein>
    <recommendedName>
        <fullName evidence="14">Adenylyltransferase and sulfurtransferase uba4</fullName>
    </recommendedName>
    <alternativeName>
        <fullName evidence="14">Common component for nitrate reductase and xanthine dehydrogenase protein F</fullName>
    </alternativeName>
    <alternativeName>
        <fullName evidence="14">Ubiquitin-like protein activator 4</fullName>
    </alternativeName>
    <domain>
        <recommendedName>
            <fullName evidence="14">Molybdopterin-synthase adenylyltransferase</fullName>
            <ecNumber evidence="14">2.7.7.80</ecNumber>
        </recommendedName>
        <alternativeName>
            <fullName evidence="14">Adenylyltransferase uba4</fullName>
        </alternativeName>
        <alternativeName>
            <fullName evidence="14">Sulfur carrier protein MOCS2A adenylyltransferase</fullName>
        </alternativeName>
    </domain>
    <domain>
        <recommendedName>
            <fullName evidence="14">Molybdopterin-synthase sulfurtransferase</fullName>
            <ecNumber evidence="14">2.8.1.11</ecNumber>
        </recommendedName>
        <alternativeName>
            <fullName evidence="14">Sulfurtransferase uba4</fullName>
        </alternativeName>
        <alternativeName>
            <fullName evidence="14">Sulfur carrier protein MOCS2A sulfurtransferase</fullName>
        </alternativeName>
    </domain>
</protein>
<dbReference type="GO" id="GO:0005829">
    <property type="term" value="C:cytosol"/>
    <property type="evidence" value="ECO:0007669"/>
    <property type="project" value="UniProtKB-SubCell"/>
</dbReference>
<evidence type="ECO:0000259" key="16">
    <source>
        <dbReference type="PROSITE" id="PS50206"/>
    </source>
</evidence>
<feature type="active site" description="Glycyl thioester intermediate; for adenylyltransferase activity" evidence="14">
    <location>
        <position position="293"/>
    </location>
</feature>
<dbReference type="CDD" id="cd00757">
    <property type="entry name" value="ThiF_MoeB_HesA_family"/>
    <property type="match status" value="1"/>
</dbReference>
<dbReference type="PANTHER" id="PTHR10953">
    <property type="entry name" value="UBIQUITIN-ACTIVATING ENZYME E1"/>
    <property type="match status" value="1"/>
</dbReference>
<keyword evidence="2 14" id="KW-0963">Cytoplasm</keyword>
<dbReference type="EMBL" id="NAJL01000025">
    <property type="protein sequence ID" value="TKA26998.1"/>
    <property type="molecule type" value="Genomic_DNA"/>
</dbReference>
<evidence type="ECO:0000313" key="18">
    <source>
        <dbReference type="Proteomes" id="UP000308549"/>
    </source>
</evidence>
<feature type="binding site" evidence="14">
    <location>
        <position position="279"/>
    </location>
    <ligand>
        <name>Zn(2+)</name>
        <dbReference type="ChEBI" id="CHEBI:29105"/>
    </ligand>
</feature>
<feature type="binding site" evidence="14">
    <location>
        <position position="360"/>
    </location>
    <ligand>
        <name>Zn(2+)</name>
        <dbReference type="ChEBI" id="CHEBI:29105"/>
    </ligand>
</feature>
<sequence>MDDLTEASNHIHTLRAQIAATETQLGTLKLQLQQAEHPSLPPTTEPLSPPQTGIPAEWTNATLPALQENVQRDIAQRLRQERGLEDAPTIQAASQRRRWPLATHEYSRYGRQLIMPEIGLRGQLHLKNARVLIVGLGGLGCPAAAYLAGAGVGTLGLVDGDTVEESNLHRQLAHATARVGWNKAESAKAYLSSLNGNVRYDVYKCHLRPESAVEYFGDYDVVLDCTDHPTSRYLISDACVLAGKPLVSASALKTEGQLIVLNNPPAPPGDATGGPCYRCIFPKPPPAASVLSCGEGGILGPVVGVMGVLQALEAIKIITAAKPMATDDPVKPTMLMFSAYSNPQFRSVRMRARRAGCAICSSEATLTAQSLTSGSLDYVAFCGAQASVDIVAPEQRVSATTFSRLPMGDNGVLIDVRDETQFGICALRESVNVPWTGSAERWVQSARDVGVDFEDGRQMFTVCRFGNDSQLAARAITETLPSTINGASAKNVRVKHIEGGFEAWRKEVDPTWPDY</sequence>
<feature type="binding site" evidence="14">
    <location>
        <begin position="166"/>
        <end position="170"/>
    </location>
    <ligand>
        <name>ATP</name>
        <dbReference type="ChEBI" id="CHEBI:30616"/>
    </ligand>
</feature>
<dbReference type="Proteomes" id="UP000308549">
    <property type="component" value="Unassembled WGS sequence"/>
</dbReference>
<keyword evidence="8" id="KW-0833">Ubl conjugation pathway</keyword>
<evidence type="ECO:0000256" key="1">
    <source>
        <dbReference type="ARBA" id="ARBA00004514"/>
    </source>
</evidence>
<dbReference type="Gene3D" id="3.40.50.720">
    <property type="entry name" value="NAD(P)-binding Rossmann-like Domain"/>
    <property type="match status" value="1"/>
</dbReference>
<comment type="cofactor">
    <cofactor evidence="14">
        <name>Zn(2+)</name>
        <dbReference type="ChEBI" id="CHEBI:29105"/>
    </cofactor>
    <text evidence="14">Binds 1 zinc ion per subunit.</text>
</comment>
<evidence type="ECO:0000256" key="3">
    <source>
        <dbReference type="ARBA" id="ARBA00022679"/>
    </source>
</evidence>
<comment type="catalytic activity">
    <reaction evidence="14">
        <text>[molybdopterin-synthase sulfur-carrier protein]-C-terminal Gly-Gly + ATP + H(+) = [molybdopterin-synthase sulfur-carrier protein]-C-terminal Gly-Gly-AMP + diphosphate</text>
        <dbReference type="Rhea" id="RHEA:43616"/>
        <dbReference type="Rhea" id="RHEA-COMP:12159"/>
        <dbReference type="Rhea" id="RHEA-COMP:12202"/>
        <dbReference type="ChEBI" id="CHEBI:15378"/>
        <dbReference type="ChEBI" id="CHEBI:30616"/>
        <dbReference type="ChEBI" id="CHEBI:33019"/>
        <dbReference type="ChEBI" id="CHEBI:90618"/>
        <dbReference type="ChEBI" id="CHEBI:90778"/>
        <dbReference type="EC" id="2.7.7.80"/>
    </reaction>
</comment>
<feature type="binding site" evidence="14">
    <location>
        <position position="138"/>
    </location>
    <ligand>
        <name>ATP</name>
        <dbReference type="ChEBI" id="CHEBI:30616"/>
    </ligand>
</feature>
<gene>
    <name evidence="14" type="primary">uba4</name>
    <name evidence="14" type="synonym">cnxF</name>
    <name evidence="17" type="ORF">B0A50_05189</name>
</gene>
<evidence type="ECO:0000256" key="5">
    <source>
        <dbReference type="ARBA" id="ARBA00022695"/>
    </source>
</evidence>
<keyword evidence="10 14" id="KW-0067">ATP-binding</keyword>
<dbReference type="PROSITE" id="PS50206">
    <property type="entry name" value="RHODANESE_3"/>
    <property type="match status" value="1"/>
</dbReference>
<dbReference type="EC" id="2.8.1.11" evidence="14"/>
<evidence type="ECO:0000256" key="14">
    <source>
        <dbReference type="HAMAP-Rule" id="MF_03049"/>
    </source>
</evidence>
<evidence type="ECO:0000256" key="13">
    <source>
        <dbReference type="ARBA" id="ARBA00043893"/>
    </source>
</evidence>
<accession>A0A4U0TX73</accession>
<comment type="function">
    <text evidence="14">Plays a central role in 2-thiolation of mcm(5)S(2)U at tRNA wobble positions of cytosolic tRNA(Lys), tRNA(Glu) and tRNA(Gln). Also essential during biosynthesis of the molybdenum cofactor. Acts by mediating the C-terminal thiocarboxylation of sulfur carriers urm1 and MOCS2A. Its N-terminus first activates urm1 and MOCS2A as acyl-adenylates (-COAMP), then the persulfide sulfur on the catalytic cysteine is transferred to urm1 and MOCS2A to form thiocarboxylation (-COSH) of their C-terminus. The reaction probably involves hydrogen sulfide that is generated from the persulfide intermediate and that acts as nucleophile towards urm1 and MOCS2A. Subsequently, a transient disulfide bond is formed. Does not use thiosulfate as sulfur donor; nfs1 probably acting as a sulfur donor for thiocarboxylation reactions.</text>
</comment>
<feature type="active site" description="Cysteine persulfide intermediate; for sulfurtransferase activity" evidence="14">
    <location>
        <position position="463"/>
    </location>
</feature>
<keyword evidence="12 14" id="KW-0511">Multifunctional enzyme</keyword>
<feature type="region of interest" description="Disordered" evidence="15">
    <location>
        <begin position="34"/>
        <end position="54"/>
    </location>
</feature>
<keyword evidence="11 14" id="KW-0501">Molybdenum cofactor biosynthesis</keyword>
<proteinExistence type="inferred from homology"/>
<evidence type="ECO:0000256" key="12">
    <source>
        <dbReference type="ARBA" id="ARBA00023268"/>
    </source>
</evidence>
<dbReference type="GO" id="GO:0042292">
    <property type="term" value="F:URM1 activating enzyme activity"/>
    <property type="evidence" value="ECO:0007669"/>
    <property type="project" value="TreeGrafter"/>
</dbReference>
<dbReference type="InterPro" id="IPR028885">
    <property type="entry name" value="MOCS3/Uba4"/>
</dbReference>
<evidence type="ECO:0000256" key="10">
    <source>
        <dbReference type="ARBA" id="ARBA00022840"/>
    </source>
</evidence>
<keyword evidence="4 14" id="KW-0819">tRNA processing</keyword>
<keyword evidence="9 14" id="KW-0862">Zinc</keyword>
<dbReference type="SUPFAM" id="SSF52821">
    <property type="entry name" value="Rhodanese/Cell cycle control phosphatase"/>
    <property type="match status" value="1"/>
</dbReference>
<feature type="binding site" evidence="14">
    <location>
        <position position="159"/>
    </location>
    <ligand>
        <name>ATP</name>
        <dbReference type="ChEBI" id="CHEBI:30616"/>
    </ligand>
</feature>
<dbReference type="InterPro" id="IPR000594">
    <property type="entry name" value="ThiF_NAD_FAD-bd"/>
</dbReference>
<dbReference type="GO" id="GO:0061605">
    <property type="term" value="F:molybdopterin-synthase adenylyltransferase activity"/>
    <property type="evidence" value="ECO:0007669"/>
    <property type="project" value="UniProtKB-EC"/>
</dbReference>
<reference evidence="17 18" key="1">
    <citation type="submission" date="2017-03" db="EMBL/GenBank/DDBJ databases">
        <title>Genomes of endolithic fungi from Antarctica.</title>
        <authorList>
            <person name="Coleine C."/>
            <person name="Masonjones S."/>
            <person name="Stajich J.E."/>
        </authorList>
    </citation>
    <scope>NUCLEOTIDE SEQUENCE [LARGE SCALE GENOMIC DNA]</scope>
    <source>
        <strain evidence="17 18">CCFEE 6315</strain>
    </source>
</reference>
<keyword evidence="5" id="KW-0548">Nucleotidyltransferase</keyword>
<dbReference type="InterPro" id="IPR036873">
    <property type="entry name" value="Rhodanese-like_dom_sf"/>
</dbReference>
<feature type="binding site" evidence="14">
    <location>
        <position position="183"/>
    </location>
    <ligand>
        <name>ATP</name>
        <dbReference type="ChEBI" id="CHEBI:30616"/>
    </ligand>
</feature>
<evidence type="ECO:0000256" key="11">
    <source>
        <dbReference type="ARBA" id="ARBA00023150"/>
    </source>
</evidence>
<evidence type="ECO:0000256" key="9">
    <source>
        <dbReference type="ARBA" id="ARBA00022833"/>
    </source>
</evidence>
<dbReference type="GO" id="GO:0006777">
    <property type="term" value="P:Mo-molybdopterin cofactor biosynthetic process"/>
    <property type="evidence" value="ECO:0007669"/>
    <property type="project" value="UniProtKB-UniRule"/>
</dbReference>
<keyword evidence="3 14" id="KW-0808">Transferase</keyword>
<feature type="binding site" evidence="14">
    <location>
        <position position="357"/>
    </location>
    <ligand>
        <name>Zn(2+)</name>
        <dbReference type="ChEBI" id="CHEBI:29105"/>
    </ligand>
</feature>
<feature type="domain" description="Rhodanese" evidence="16">
    <location>
        <begin position="407"/>
        <end position="513"/>
    </location>
</feature>
<dbReference type="InterPro" id="IPR045886">
    <property type="entry name" value="ThiF/MoeB/HesA"/>
</dbReference>
<feature type="binding site" evidence="14">
    <location>
        <position position="276"/>
    </location>
    <ligand>
        <name>Zn(2+)</name>
        <dbReference type="ChEBI" id="CHEBI:29105"/>
    </ligand>
</feature>
<feature type="binding site" evidence="14">
    <location>
        <begin position="227"/>
        <end position="228"/>
    </location>
    <ligand>
        <name>ATP</name>
        <dbReference type="ChEBI" id="CHEBI:30616"/>
    </ligand>
</feature>
<dbReference type="Pfam" id="PF00581">
    <property type="entry name" value="Rhodanese"/>
    <property type="match status" value="1"/>
</dbReference>
<dbReference type="HAMAP" id="MF_03049">
    <property type="entry name" value="MOCS3_Uba4"/>
    <property type="match status" value="1"/>
</dbReference>
<dbReference type="OrthoDB" id="10261062at2759"/>
<dbReference type="GO" id="GO:0032447">
    <property type="term" value="P:protein urmylation"/>
    <property type="evidence" value="ECO:0007669"/>
    <property type="project" value="TreeGrafter"/>
</dbReference>
<comment type="function">
    <text evidence="13">Plays a central role in 2-thiolation of mcm(5)S(2)U at tRNA wobble positions of cytosolic tRNA(Lys), tRNA(Glu) and tRNA(Gln). Also essential during biosynthesis of the molybdenum cofactor. Acts by mediating the C-terminal thiocarboxylation of sulfur carriers urm1 and mocs2a. Its N-terminus first activates urm1 and mocs2a as acyl-adenylates (-COAMP), then the persulfide sulfur on the catalytic cysteine is transferred to urm1 and mocs2a to form thiocarboxylation (-COSH) of their C-terminus. The reaction probably involves hydrogen sulfide that is generated from the persulfide intermediate and that acts as a nucleophile towards urm1 and mocs2a. Subsequently, a transient disulfide bond is formed. Does not use thiosulfate as sulfur donor; nfs1 probably acting as a sulfur donor for thiocarboxylation reactions.</text>
</comment>
<evidence type="ECO:0000256" key="4">
    <source>
        <dbReference type="ARBA" id="ARBA00022694"/>
    </source>
</evidence>
<organism evidence="17 18">
    <name type="scientific">Salinomyces thailandicus</name>
    <dbReference type="NCBI Taxonomy" id="706561"/>
    <lineage>
        <taxon>Eukaryota</taxon>
        <taxon>Fungi</taxon>
        <taxon>Dikarya</taxon>
        <taxon>Ascomycota</taxon>
        <taxon>Pezizomycotina</taxon>
        <taxon>Dothideomycetes</taxon>
        <taxon>Dothideomycetidae</taxon>
        <taxon>Mycosphaerellales</taxon>
        <taxon>Teratosphaeriaceae</taxon>
        <taxon>Salinomyces</taxon>
    </lineage>
</organism>
<evidence type="ECO:0000256" key="6">
    <source>
        <dbReference type="ARBA" id="ARBA00022723"/>
    </source>
</evidence>
<evidence type="ECO:0000256" key="8">
    <source>
        <dbReference type="ARBA" id="ARBA00022786"/>
    </source>
</evidence>
<dbReference type="InterPro" id="IPR001763">
    <property type="entry name" value="Rhodanese-like_dom"/>
</dbReference>
<name>A0A4U0TX73_9PEZI</name>
<comment type="pathway">
    <text evidence="14">tRNA modification; 5-methoxycarbonylmethyl-2-thiouridine-tRNA biosynthesis.</text>
</comment>
<dbReference type="Pfam" id="PF00899">
    <property type="entry name" value="ThiF"/>
    <property type="match status" value="1"/>
</dbReference>
<keyword evidence="7 14" id="KW-0547">Nucleotide-binding</keyword>
<dbReference type="GO" id="GO:0004792">
    <property type="term" value="F:thiosulfate-cyanide sulfurtransferase activity"/>
    <property type="evidence" value="ECO:0007669"/>
    <property type="project" value="TreeGrafter"/>
</dbReference>
<comment type="subcellular location">
    <subcellularLocation>
        <location evidence="1">Cytoplasm</location>
        <location evidence="1">Cytosol</location>
    </subcellularLocation>
</comment>
<keyword evidence="6 14" id="KW-0479">Metal-binding</keyword>
<evidence type="ECO:0000256" key="7">
    <source>
        <dbReference type="ARBA" id="ARBA00022741"/>
    </source>
</evidence>
<dbReference type="UniPathway" id="UPA00344"/>
<dbReference type="InterPro" id="IPR035985">
    <property type="entry name" value="Ubiquitin-activating_enz"/>
</dbReference>
<dbReference type="GO" id="GO:0046872">
    <property type="term" value="F:metal ion binding"/>
    <property type="evidence" value="ECO:0007669"/>
    <property type="project" value="UniProtKB-KW"/>
</dbReference>
<keyword evidence="18" id="KW-1185">Reference proteome</keyword>